<organism evidence="1 2">
    <name type="scientific">Pararge aegeria aegeria</name>
    <dbReference type="NCBI Taxonomy" id="348720"/>
    <lineage>
        <taxon>Eukaryota</taxon>
        <taxon>Metazoa</taxon>
        <taxon>Ecdysozoa</taxon>
        <taxon>Arthropoda</taxon>
        <taxon>Hexapoda</taxon>
        <taxon>Insecta</taxon>
        <taxon>Pterygota</taxon>
        <taxon>Neoptera</taxon>
        <taxon>Endopterygota</taxon>
        <taxon>Lepidoptera</taxon>
        <taxon>Glossata</taxon>
        <taxon>Ditrysia</taxon>
        <taxon>Papilionoidea</taxon>
        <taxon>Nymphalidae</taxon>
        <taxon>Satyrinae</taxon>
        <taxon>Satyrini</taxon>
        <taxon>Parargina</taxon>
        <taxon>Pararge</taxon>
    </lineage>
</organism>
<keyword evidence="2" id="KW-1185">Reference proteome</keyword>
<sequence length="87" mass="10076">MSTKRQIFNDVSFINKVKTGSDHRMVRGTLNITVKLGRVRLKKSMLPPTCAHIQNPESFQNRFDCLDCDSVEVLNNRLVNKKYHRAD</sequence>
<protein>
    <submittedName>
        <fullName evidence="1">Jg14604 protein</fullName>
    </submittedName>
</protein>
<dbReference type="OrthoDB" id="7434275at2759"/>
<dbReference type="Proteomes" id="UP000838756">
    <property type="component" value="Unassembled WGS sequence"/>
</dbReference>
<proteinExistence type="predicted"/>
<accession>A0A8S4R0B4</accession>
<evidence type="ECO:0000313" key="2">
    <source>
        <dbReference type="Proteomes" id="UP000838756"/>
    </source>
</evidence>
<evidence type="ECO:0000313" key="1">
    <source>
        <dbReference type="EMBL" id="CAH2227200.1"/>
    </source>
</evidence>
<gene>
    <name evidence="1" type="primary">jg14604</name>
    <name evidence="1" type="ORF">PAEG_LOCUS7729</name>
</gene>
<comment type="caution">
    <text evidence="1">The sequence shown here is derived from an EMBL/GenBank/DDBJ whole genome shotgun (WGS) entry which is preliminary data.</text>
</comment>
<reference evidence="1" key="1">
    <citation type="submission" date="2022-03" db="EMBL/GenBank/DDBJ databases">
        <authorList>
            <person name="Lindestad O."/>
        </authorList>
    </citation>
    <scope>NUCLEOTIDE SEQUENCE</scope>
</reference>
<name>A0A8S4R0B4_9NEOP</name>
<dbReference type="AlphaFoldDB" id="A0A8S4R0B4"/>
<dbReference type="EMBL" id="CAKXAJ010022607">
    <property type="protein sequence ID" value="CAH2227200.1"/>
    <property type="molecule type" value="Genomic_DNA"/>
</dbReference>